<evidence type="ECO:0000313" key="1">
    <source>
        <dbReference type="EMBL" id="KAB8297164.1"/>
    </source>
</evidence>
<evidence type="ECO:0000313" key="2">
    <source>
        <dbReference type="Proteomes" id="UP000326757"/>
    </source>
</evidence>
<evidence type="ECO:0008006" key="3">
    <source>
        <dbReference type="Google" id="ProtNLM"/>
    </source>
</evidence>
<dbReference type="InterPro" id="IPR004119">
    <property type="entry name" value="EcKL"/>
</dbReference>
<dbReference type="Gene3D" id="3.90.1200.10">
    <property type="match status" value="1"/>
</dbReference>
<comment type="caution">
    <text evidence="1">The sequence shown here is derived from an EMBL/GenBank/DDBJ whole genome shotgun (WGS) entry which is preliminary data.</text>
</comment>
<dbReference type="Pfam" id="PF02958">
    <property type="entry name" value="EcKL"/>
    <property type="match status" value="1"/>
</dbReference>
<dbReference type="Gene3D" id="3.30.200.20">
    <property type="entry name" value="Phosphorylase Kinase, domain 1"/>
    <property type="match status" value="1"/>
</dbReference>
<dbReference type="OrthoDB" id="25129at2759"/>
<dbReference type="SUPFAM" id="SSF56112">
    <property type="entry name" value="Protein kinase-like (PK-like)"/>
    <property type="match status" value="1"/>
</dbReference>
<dbReference type="InterPro" id="IPR011009">
    <property type="entry name" value="Kinase-like_dom_sf"/>
</dbReference>
<organism evidence="1 2">
    <name type="scientific">Monilinia laxa</name>
    <name type="common">Brown rot fungus</name>
    <name type="synonym">Sclerotinia laxa</name>
    <dbReference type="NCBI Taxonomy" id="61186"/>
    <lineage>
        <taxon>Eukaryota</taxon>
        <taxon>Fungi</taxon>
        <taxon>Dikarya</taxon>
        <taxon>Ascomycota</taxon>
        <taxon>Pezizomycotina</taxon>
        <taxon>Leotiomycetes</taxon>
        <taxon>Helotiales</taxon>
        <taxon>Sclerotiniaceae</taxon>
        <taxon>Monilinia</taxon>
    </lineage>
</organism>
<dbReference type="EMBL" id="VIGI01000008">
    <property type="protein sequence ID" value="KAB8297164.1"/>
    <property type="molecule type" value="Genomic_DNA"/>
</dbReference>
<keyword evidence="2" id="KW-1185">Reference proteome</keyword>
<accession>A0A5N6K4X6</accession>
<sequence>MSESQALAYISQFVEESLRTTPYACTNLMPLPGGSSNFLYRGTLIKPLADGTTSIIVKHTEQYLFSNKDFKLTPTRAFHESQVLTYLSAFPAQSTANSNITISTPTLLYYDPTTHTQVHSHHPSLNCLNLKSYILKHGTSITASTASILGHSLGHWLKNFHSWANAPAQMELREVMEGNHAMRTLKLAVNYTNLVAMIDRFPKILGSSRYVFEQVEREMLRWIEEGGKGCRELIHGDFWCGNVLLPSAMLSPNTPALIFITDHELSHLASPVFDLAQMCAELFMLTYFKSIPAGKQILTAFLEGYGPIDEDKRWKMMIYIGCHLVGWGPRVAGWGTTEQVEGCVKLGRDLVVGGWRRDRHWCKKGGWEFLIEDKACNGYKA</sequence>
<gene>
    <name evidence="1" type="ORF">EYC80_002545</name>
</gene>
<dbReference type="Proteomes" id="UP000326757">
    <property type="component" value="Unassembled WGS sequence"/>
</dbReference>
<proteinExistence type="predicted"/>
<protein>
    <recommendedName>
        <fullName evidence="3">Aminoglycoside phosphotransferase domain-containing protein</fullName>
    </recommendedName>
</protein>
<dbReference type="AlphaFoldDB" id="A0A5N6K4X6"/>
<name>A0A5N6K4X6_MONLA</name>
<reference evidence="1 2" key="1">
    <citation type="submission" date="2019-06" db="EMBL/GenBank/DDBJ databases">
        <title>Genome Sequence of the Brown Rot Fungal Pathogen Monilinia laxa.</title>
        <authorList>
            <person name="De Miccolis Angelini R.M."/>
            <person name="Landi L."/>
            <person name="Abate D."/>
            <person name="Pollastro S."/>
            <person name="Romanazzi G."/>
            <person name="Faretra F."/>
        </authorList>
    </citation>
    <scope>NUCLEOTIDE SEQUENCE [LARGE SCALE GENOMIC DNA]</scope>
    <source>
        <strain evidence="1 2">Mlax316</strain>
    </source>
</reference>